<dbReference type="InterPro" id="IPR036465">
    <property type="entry name" value="vWFA_dom_sf"/>
</dbReference>
<accession>A0A937XA31</accession>
<protein>
    <submittedName>
        <fullName evidence="3">VWA domain-containing protein</fullName>
    </submittedName>
</protein>
<feature type="domain" description="Aerotolerance regulator N-terminal" evidence="2">
    <location>
        <begin position="4"/>
        <end position="79"/>
    </location>
</feature>
<dbReference type="EMBL" id="VGIY01000066">
    <property type="protein sequence ID" value="MBM3317017.1"/>
    <property type="molecule type" value="Genomic_DNA"/>
</dbReference>
<dbReference type="NCBIfam" id="TIGR02226">
    <property type="entry name" value="two_anch"/>
    <property type="match status" value="1"/>
</dbReference>
<name>A0A937XA31_UNCEI</name>
<evidence type="ECO:0000256" key="1">
    <source>
        <dbReference type="SAM" id="Phobius"/>
    </source>
</evidence>
<evidence type="ECO:0000259" key="2">
    <source>
        <dbReference type="Pfam" id="PF07584"/>
    </source>
</evidence>
<sequence>MGPLSFLNGAFLAALGAAALPILIHLLSRRRAREVPFAQLRFLDEITRRKVRRLRLHQWLLLLLRTLAVACLALALSRPVWHGPGAARQRGSSTVAILIDDSYSMEARLDAGALLPLGGDGPGGGSTRFAEARRRALEVIGLLEEGDRAILAFAGEPVRLPYESSVRDAMLLREEVERARPRPVRANLAAALERVHPLLAAARTLNREVFVISDFPADQAEELLSERGRRAQPGGARNGPLLPLPPETRVYLVPVPAGEADNVSITGALHEALPGAPGGRVTVRLRNHGEAPVDDLLVQAFEETTGRLLAEGFVDLGARSAGQIVLTPSAAPAAGRLAVQCAADLLERDDRRLVAAASSSRVRVLLVLGGPESDPQVAAEARFPLLALDPWGGEGDSGGEAPLFEVAALPEAELGLRGRIDADVVLLLNVGRLSAAAAELLARFREEGGGILVALGARADARLYNTLVLPKLAASRLENIEGDLDPTTRFTLRPALAGHEIFEGFPIAPGGALSGAAFQRIVGVRPGAEARVLAEFSGGRPALVEEPGVLIFASALDLSWSDFPTSAAYLPFLHRALLHLARDGLADRRERLVGAPLGAPLPGAGGDLRLCFSGPEGLELPHTIQQTERGPRLLSAPAPEPGFYELRQEGAGGPVSLEVFSVNVDPREGALAAMSREQGERLFGAEAVVLPPEREISRAVLETRYGRELWRLCLLLAVGLLVAESLLARGRMLA</sequence>
<keyword evidence="1" id="KW-0472">Membrane</keyword>
<dbReference type="SUPFAM" id="SSF53300">
    <property type="entry name" value="vWA-like"/>
    <property type="match status" value="1"/>
</dbReference>
<dbReference type="InterPro" id="IPR029062">
    <property type="entry name" value="Class_I_gatase-like"/>
</dbReference>
<comment type="caution">
    <text evidence="3">The sequence shown here is derived from an EMBL/GenBank/DDBJ whole genome shotgun (WGS) entry which is preliminary data.</text>
</comment>
<gene>
    <name evidence="3" type="ORF">FJY75_04105</name>
</gene>
<dbReference type="Proteomes" id="UP000748308">
    <property type="component" value="Unassembled WGS sequence"/>
</dbReference>
<keyword evidence="1" id="KW-1133">Transmembrane helix</keyword>
<feature type="transmembrane region" description="Helical" evidence="1">
    <location>
        <begin position="6"/>
        <end position="27"/>
    </location>
</feature>
<organism evidence="3 4">
    <name type="scientific">Eiseniibacteriota bacterium</name>
    <dbReference type="NCBI Taxonomy" id="2212470"/>
    <lineage>
        <taxon>Bacteria</taxon>
        <taxon>Candidatus Eiseniibacteriota</taxon>
    </lineage>
</organism>
<dbReference type="Gene3D" id="3.40.50.410">
    <property type="entry name" value="von Willebrand factor, type A domain"/>
    <property type="match status" value="1"/>
</dbReference>
<dbReference type="Pfam" id="PF07584">
    <property type="entry name" value="BatA"/>
    <property type="match status" value="1"/>
</dbReference>
<evidence type="ECO:0000313" key="3">
    <source>
        <dbReference type="EMBL" id="MBM3317017.1"/>
    </source>
</evidence>
<reference evidence="3" key="1">
    <citation type="submission" date="2019-03" db="EMBL/GenBank/DDBJ databases">
        <title>Lake Tanganyika Metagenome-Assembled Genomes (MAGs).</title>
        <authorList>
            <person name="Tran P."/>
        </authorList>
    </citation>
    <scope>NUCLEOTIDE SEQUENCE</scope>
    <source>
        <strain evidence="3">M_DeepCast_400m_m2_100</strain>
    </source>
</reference>
<feature type="transmembrane region" description="Helical" evidence="1">
    <location>
        <begin position="59"/>
        <end position="81"/>
    </location>
</feature>
<dbReference type="InterPro" id="IPR024163">
    <property type="entry name" value="Aerotolerance_reg_N"/>
</dbReference>
<dbReference type="SUPFAM" id="SSF52317">
    <property type="entry name" value="Class I glutamine amidotransferase-like"/>
    <property type="match status" value="1"/>
</dbReference>
<dbReference type="PANTHER" id="PTHR37464:SF1">
    <property type="entry name" value="BLL2463 PROTEIN"/>
    <property type="match status" value="1"/>
</dbReference>
<dbReference type="InterPro" id="IPR011933">
    <property type="entry name" value="Double_TM_dom"/>
</dbReference>
<keyword evidence="1" id="KW-0812">Transmembrane</keyword>
<evidence type="ECO:0000313" key="4">
    <source>
        <dbReference type="Proteomes" id="UP000748308"/>
    </source>
</evidence>
<proteinExistence type="predicted"/>
<dbReference type="Gene3D" id="3.40.50.880">
    <property type="match status" value="1"/>
</dbReference>
<dbReference type="PANTHER" id="PTHR37464">
    <property type="entry name" value="BLL2463 PROTEIN"/>
    <property type="match status" value="1"/>
</dbReference>
<dbReference type="AlphaFoldDB" id="A0A937XA31"/>